<keyword evidence="3" id="KW-1185">Reference proteome</keyword>
<name>A0A2S0PDS0_9NEIS</name>
<sequence length="286" mass="31743">MRICHGMAILLSGALLGASMTSMAARGPDMPVVGMVWQPDYPTRNPQGNWEQLGVQKLLVQWSAAGDYNFVDGCNSTTPITDLPDWSRIAAEPWAQDVILGLAGDFDEPKARRSLELLVERSRCLAALMTPLRVSGWYFPVEADPTWTGVTRLGPLLNQLPRPLWISVYDNSNIGADALADWLDTWLPADVGVFFQDGVGVYARDASVAMDYLKVLQRRLGKDRVRLIAEIFRPALGGGFRAATADEMLPQLRAYTGEQVYLFEGPHYLTPPQVLEVKRAWNEAPR</sequence>
<feature type="chain" id="PRO_5015478474" evidence="1">
    <location>
        <begin position="25"/>
        <end position="286"/>
    </location>
</feature>
<dbReference type="AlphaFoldDB" id="A0A2S0PDS0"/>
<keyword evidence="1" id="KW-0732">Signal</keyword>
<evidence type="ECO:0000256" key="1">
    <source>
        <dbReference type="SAM" id="SignalP"/>
    </source>
</evidence>
<protein>
    <submittedName>
        <fullName evidence="2">Uncharacterized protein</fullName>
    </submittedName>
</protein>
<accession>A0A2S0PDS0</accession>
<dbReference type="KEGG" id="maer:DAI18_16815"/>
<proteinExistence type="predicted"/>
<organism evidence="2 3">
    <name type="scientific">Microvirgula aerodenitrificans</name>
    <dbReference type="NCBI Taxonomy" id="57480"/>
    <lineage>
        <taxon>Bacteria</taxon>
        <taxon>Pseudomonadati</taxon>
        <taxon>Pseudomonadota</taxon>
        <taxon>Betaproteobacteria</taxon>
        <taxon>Neisseriales</taxon>
        <taxon>Aquaspirillaceae</taxon>
        <taxon>Microvirgula</taxon>
    </lineage>
</organism>
<dbReference type="Proteomes" id="UP000244173">
    <property type="component" value="Chromosome"/>
</dbReference>
<evidence type="ECO:0000313" key="2">
    <source>
        <dbReference type="EMBL" id="AVY95524.1"/>
    </source>
</evidence>
<dbReference type="Gene3D" id="3.20.20.80">
    <property type="entry name" value="Glycosidases"/>
    <property type="match status" value="1"/>
</dbReference>
<dbReference type="OrthoDB" id="8445543at2"/>
<gene>
    <name evidence="2" type="ORF">DAI18_16815</name>
</gene>
<dbReference type="RefSeq" id="WP_107889984.1">
    <property type="nucleotide sequence ID" value="NZ_CP028519.1"/>
</dbReference>
<feature type="signal peptide" evidence="1">
    <location>
        <begin position="1"/>
        <end position="24"/>
    </location>
</feature>
<dbReference type="EMBL" id="CP028519">
    <property type="protein sequence ID" value="AVY95524.1"/>
    <property type="molecule type" value="Genomic_DNA"/>
</dbReference>
<evidence type="ECO:0000313" key="3">
    <source>
        <dbReference type="Proteomes" id="UP000244173"/>
    </source>
</evidence>
<reference evidence="2 3" key="1">
    <citation type="submission" date="2018-04" db="EMBL/GenBank/DDBJ databases">
        <title>Denitrifier Microvirgula.</title>
        <authorList>
            <person name="Anderson E."/>
            <person name="Jang J."/>
            <person name="Ishii S."/>
        </authorList>
    </citation>
    <scope>NUCLEOTIDE SEQUENCE [LARGE SCALE GENOMIC DNA]</scope>
    <source>
        <strain evidence="2 3">BE2.4</strain>
    </source>
</reference>